<keyword evidence="2" id="KW-1185">Reference proteome</keyword>
<evidence type="ECO:0000313" key="1">
    <source>
        <dbReference type="EMBL" id="QWY81970.1"/>
    </source>
</evidence>
<sequence>MIVCKSCGYPTRVSDEDPDASFSDAMEHQTRRHSNIMSESFQPHMNIELVATESDAAKPEVPC</sequence>
<evidence type="ECO:0000313" key="2">
    <source>
        <dbReference type="Proteomes" id="UP000693758"/>
    </source>
</evidence>
<accession>A0A8F3E5S2</accession>
<dbReference type="EMBL" id="MW862982">
    <property type="protein sequence ID" value="QWY81970.1"/>
    <property type="molecule type" value="Genomic_DNA"/>
</dbReference>
<gene>
    <name evidence="1" type="primary">65</name>
    <name evidence="1" type="ORF">SEA_SICARIUS2_65</name>
</gene>
<organism evidence="1 2">
    <name type="scientific">Arthrobacter phage Sicarius2</name>
    <dbReference type="NCBI Taxonomy" id="2836090"/>
    <lineage>
        <taxon>Viruses</taxon>
        <taxon>Duplodnaviria</taxon>
        <taxon>Heunggongvirae</taxon>
        <taxon>Uroviricota</taxon>
        <taxon>Caudoviricetes</taxon>
        <taxon>Berryhillviridae</taxon>
        <taxon>Sicariusvirus</taxon>
        <taxon>Sicariusvirus sicarius2</taxon>
    </lineage>
</organism>
<protein>
    <submittedName>
        <fullName evidence="1">Uncharacterized protein</fullName>
    </submittedName>
</protein>
<name>A0A8F3E5S2_9CAUD</name>
<dbReference type="Proteomes" id="UP000693758">
    <property type="component" value="Segment"/>
</dbReference>
<proteinExistence type="predicted"/>
<reference evidence="1" key="1">
    <citation type="submission" date="2021-04" db="EMBL/GenBank/DDBJ databases">
        <authorList>
            <person name="Black C."/>
            <person name="Barkhordar M.H."/>
            <person name="Chen C."/>
            <person name="Chin S.C."/>
            <person name="Fang R."/>
            <person name="Fontenot L.A."/>
            <person name="Fulinara C.P."/>
            <person name="Gaeta R."/>
            <person name="Hong M.-L.O."/>
            <person name="Jiang B.L."/>
            <person name="Kapinos A."/>
            <person name="Komaranchath M."/>
            <person name="Lan W.C."/>
            <person name="Mirjafari-Firoozabadi S.-A."/>
            <person name="Padua J.-W.P."/>
            <person name="Ramarapu R."/>
            <person name="Santana M.G."/>
            <person name="Shaffer R.D."/>
            <person name="Soumakis M."/>
            <person name="Torres N.C."/>
            <person name="Tseng A."/>
            <person name="Venkatesh S."/>
            <person name="Wang V."/>
            <person name="Yanovsky A.O."/>
            <person name="Nguyen M.A."/>
            <person name="Swift C.M."/>
            <person name="Mayet R.A."/>
            <person name="Chen A."/>
            <person name="Demo S."/>
            <person name="Tse V.Y."/>
            <person name="Garlena R.A."/>
            <person name="Russell D.A."/>
            <person name="Pope W.H."/>
            <person name="Jacobs-Sera D."/>
            <person name="Hatfull G.F."/>
            <person name="Reddi K."/>
            <person name="Moberg-Parker J."/>
            <person name="Freise A.C."/>
        </authorList>
    </citation>
    <scope>NUCLEOTIDE SEQUENCE</scope>
</reference>